<evidence type="ECO:0000256" key="5">
    <source>
        <dbReference type="ARBA" id="ARBA00023016"/>
    </source>
</evidence>
<keyword evidence="15" id="KW-1185">Reference proteome</keyword>
<name>A0AB33Z2V0_9GAMM</name>
<dbReference type="GO" id="GO:0000774">
    <property type="term" value="F:adenyl-nucleotide exchange factor activity"/>
    <property type="evidence" value="ECO:0007669"/>
    <property type="project" value="InterPro"/>
</dbReference>
<dbReference type="FunFam" id="2.30.22.10:FF:000001">
    <property type="entry name" value="Protein GrpE"/>
    <property type="match status" value="1"/>
</dbReference>
<proteinExistence type="inferred from homology"/>
<dbReference type="HAMAP" id="MF_01151">
    <property type="entry name" value="GrpE"/>
    <property type="match status" value="1"/>
</dbReference>
<dbReference type="EMBL" id="ASHL01000002">
    <property type="protein sequence ID" value="EPD13694.1"/>
    <property type="molecule type" value="Genomic_DNA"/>
</dbReference>
<evidence type="ECO:0000313" key="14">
    <source>
        <dbReference type="EMBL" id="EPD13694.1"/>
    </source>
</evidence>
<accession>A0AB33Z2V0</accession>
<dbReference type="SUPFAM" id="SSF58014">
    <property type="entry name" value="Coiled-coil domain of nucleotide exchange factor GrpE"/>
    <property type="match status" value="1"/>
</dbReference>
<evidence type="ECO:0000256" key="9">
    <source>
        <dbReference type="ARBA" id="ARBA00076414"/>
    </source>
</evidence>
<dbReference type="Pfam" id="PF01025">
    <property type="entry name" value="GrpE"/>
    <property type="match status" value="1"/>
</dbReference>
<dbReference type="PROSITE" id="PS01071">
    <property type="entry name" value="GRPE"/>
    <property type="match status" value="1"/>
</dbReference>
<dbReference type="AlphaFoldDB" id="A0AB33Z2V0"/>
<organism evidence="14 15">
    <name type="scientific">Cycloclasticus pugetii</name>
    <dbReference type="NCBI Taxonomy" id="34068"/>
    <lineage>
        <taxon>Bacteria</taxon>
        <taxon>Pseudomonadati</taxon>
        <taxon>Pseudomonadota</taxon>
        <taxon>Gammaproteobacteria</taxon>
        <taxon>Thiotrichales</taxon>
        <taxon>Piscirickettsiaceae</taxon>
        <taxon>Cycloclasticus</taxon>
    </lineage>
</organism>
<sequence>MGSEEQTDQENIEQPAVETEESIVGEIVEDALKDEAEGETAASEEVDLQAALDAATTRADENWEKLLLAKAEVENIRRRTQKDIEKAHRFSVEKFAKEMLPVVDSLEMGLASVDAAEGDVVAIKEGMELTHKQLLASLEKSGVKQINPEGESFNPDLHQAISMVPSPDHEPNTVIQVFQKGYTLNERLLRPAMVIVSQPQAPTETKKIDEQA</sequence>
<comment type="similarity">
    <text evidence="2 10 12">Belongs to the GrpE family.</text>
</comment>
<dbReference type="NCBIfam" id="NF010737">
    <property type="entry name" value="PRK14139.1"/>
    <property type="match status" value="1"/>
</dbReference>
<comment type="function">
    <text evidence="7 10 11">Participates actively in the response to hyperosmotic and heat shock by preventing the aggregation of stress-denatured proteins, in association with DnaK and GrpE. It is the nucleotide exchange factor for DnaK and may function as a thermosensor. Unfolded proteins bind initially to DnaJ; upon interaction with the DnaJ-bound protein, DnaK hydrolyzes its bound ATP, resulting in the formation of a stable complex. GrpE releases ADP from DnaK; ATP binding to DnaK triggers the release of the substrate protein, thus completing the reaction cycle. Several rounds of ATP-dependent interactions between DnaJ, DnaK and GrpE are required for fully efficient folding.</text>
</comment>
<evidence type="ECO:0000256" key="7">
    <source>
        <dbReference type="ARBA" id="ARBA00053401"/>
    </source>
</evidence>
<dbReference type="NCBIfam" id="NF010738">
    <property type="entry name" value="PRK14140.1"/>
    <property type="match status" value="1"/>
</dbReference>
<comment type="caution">
    <text evidence="14">The sequence shown here is derived from an EMBL/GenBank/DDBJ whole genome shotgun (WGS) entry which is preliminary data.</text>
</comment>
<evidence type="ECO:0000256" key="1">
    <source>
        <dbReference type="ARBA" id="ARBA00004496"/>
    </source>
</evidence>
<dbReference type="InterPro" id="IPR013805">
    <property type="entry name" value="GrpE_CC"/>
</dbReference>
<dbReference type="GO" id="GO:0005829">
    <property type="term" value="C:cytosol"/>
    <property type="evidence" value="ECO:0007669"/>
    <property type="project" value="TreeGrafter"/>
</dbReference>
<keyword evidence="4 10" id="KW-0963">Cytoplasm</keyword>
<dbReference type="PANTHER" id="PTHR21237:SF23">
    <property type="entry name" value="GRPE PROTEIN HOMOLOG, MITOCHONDRIAL"/>
    <property type="match status" value="1"/>
</dbReference>
<evidence type="ECO:0000256" key="6">
    <source>
        <dbReference type="ARBA" id="ARBA00023186"/>
    </source>
</evidence>
<keyword evidence="6 10" id="KW-0143">Chaperone</keyword>
<comment type="subcellular location">
    <subcellularLocation>
        <location evidence="1 10">Cytoplasm</location>
    </subcellularLocation>
</comment>
<protein>
    <recommendedName>
        <fullName evidence="8 10">Protein GrpE</fullName>
    </recommendedName>
    <alternativeName>
        <fullName evidence="9 10">HSP-70 cofactor</fullName>
    </alternativeName>
</protein>
<dbReference type="InterPro" id="IPR009012">
    <property type="entry name" value="GrpE_head"/>
</dbReference>
<comment type="subunit">
    <text evidence="3 10">Homodimer.</text>
</comment>
<evidence type="ECO:0000256" key="3">
    <source>
        <dbReference type="ARBA" id="ARBA00011738"/>
    </source>
</evidence>
<dbReference type="PRINTS" id="PR00773">
    <property type="entry name" value="GRPEPROTEIN"/>
</dbReference>
<dbReference type="RefSeq" id="WP_015006267.1">
    <property type="nucleotide sequence ID" value="NZ_FQZJ01000001.1"/>
</dbReference>
<dbReference type="SUPFAM" id="SSF51064">
    <property type="entry name" value="Head domain of nucleotide exchange factor GrpE"/>
    <property type="match status" value="1"/>
</dbReference>
<dbReference type="GO" id="GO:0051087">
    <property type="term" value="F:protein-folding chaperone binding"/>
    <property type="evidence" value="ECO:0007669"/>
    <property type="project" value="InterPro"/>
</dbReference>
<reference evidence="14 15" key="1">
    <citation type="journal article" date="2013" name="Genome Announc.">
        <title>Genome Sequence of the Pyrene- and Fluoranthene-Degrading Bacterium Cycloclasticus sp. Strain PY97M.</title>
        <authorList>
            <person name="Cui Z."/>
            <person name="Xu G."/>
            <person name="Li Q."/>
            <person name="Gao W."/>
            <person name="Zheng L."/>
        </authorList>
    </citation>
    <scope>NUCLEOTIDE SEQUENCE [LARGE SCALE GENOMIC DNA]</scope>
    <source>
        <strain evidence="14 15">PY97M</strain>
    </source>
</reference>
<dbReference type="Proteomes" id="UP000015462">
    <property type="component" value="Unassembled WGS sequence"/>
</dbReference>
<dbReference type="Gene3D" id="2.30.22.10">
    <property type="entry name" value="Head domain of nucleotide exchange factor GrpE"/>
    <property type="match status" value="1"/>
</dbReference>
<gene>
    <name evidence="10" type="primary">grpE</name>
    <name evidence="14" type="ORF">L196_04136</name>
</gene>
<evidence type="ECO:0000313" key="15">
    <source>
        <dbReference type="Proteomes" id="UP000015462"/>
    </source>
</evidence>
<dbReference type="CDD" id="cd00446">
    <property type="entry name" value="GrpE"/>
    <property type="match status" value="1"/>
</dbReference>
<dbReference type="InterPro" id="IPR000740">
    <property type="entry name" value="GrpE"/>
</dbReference>
<evidence type="ECO:0000256" key="10">
    <source>
        <dbReference type="HAMAP-Rule" id="MF_01151"/>
    </source>
</evidence>
<keyword evidence="5 10" id="KW-0346">Stress response</keyword>
<evidence type="ECO:0000256" key="4">
    <source>
        <dbReference type="ARBA" id="ARBA00022490"/>
    </source>
</evidence>
<dbReference type="GO" id="GO:0051082">
    <property type="term" value="F:unfolded protein binding"/>
    <property type="evidence" value="ECO:0007669"/>
    <property type="project" value="TreeGrafter"/>
</dbReference>
<evidence type="ECO:0000256" key="2">
    <source>
        <dbReference type="ARBA" id="ARBA00009054"/>
    </source>
</evidence>
<feature type="compositionally biased region" description="Acidic residues" evidence="13">
    <location>
        <begin position="1"/>
        <end position="11"/>
    </location>
</feature>
<evidence type="ECO:0000256" key="13">
    <source>
        <dbReference type="SAM" id="MobiDB-lite"/>
    </source>
</evidence>
<feature type="region of interest" description="Disordered" evidence="13">
    <location>
        <begin position="1"/>
        <end position="24"/>
    </location>
</feature>
<dbReference type="PANTHER" id="PTHR21237">
    <property type="entry name" value="GRPE PROTEIN"/>
    <property type="match status" value="1"/>
</dbReference>
<dbReference type="Gene3D" id="3.90.20.20">
    <property type="match status" value="1"/>
</dbReference>
<dbReference type="NCBIfam" id="NF010748">
    <property type="entry name" value="PRK14150.1"/>
    <property type="match status" value="1"/>
</dbReference>
<dbReference type="GO" id="GO:0042803">
    <property type="term" value="F:protein homodimerization activity"/>
    <property type="evidence" value="ECO:0007669"/>
    <property type="project" value="InterPro"/>
</dbReference>
<evidence type="ECO:0000256" key="11">
    <source>
        <dbReference type="RuleBase" id="RU000639"/>
    </source>
</evidence>
<evidence type="ECO:0000256" key="12">
    <source>
        <dbReference type="RuleBase" id="RU004478"/>
    </source>
</evidence>
<evidence type="ECO:0000256" key="8">
    <source>
        <dbReference type="ARBA" id="ARBA00072274"/>
    </source>
</evidence>
<dbReference type="GO" id="GO:0006457">
    <property type="term" value="P:protein folding"/>
    <property type="evidence" value="ECO:0007669"/>
    <property type="project" value="InterPro"/>
</dbReference>